<feature type="region of interest" description="Disordered" evidence="1">
    <location>
        <begin position="327"/>
        <end position="347"/>
    </location>
</feature>
<reference evidence="2 3" key="1">
    <citation type="submission" date="2023-01" db="EMBL/GenBank/DDBJ databases">
        <title>Analysis of 21 Apiospora genomes using comparative genomics revels a genus with tremendous synthesis potential of carbohydrate active enzymes and secondary metabolites.</title>
        <authorList>
            <person name="Sorensen T."/>
        </authorList>
    </citation>
    <scope>NUCLEOTIDE SEQUENCE [LARGE SCALE GENOMIC DNA]</scope>
    <source>
        <strain evidence="2 3">CBS 83171</strain>
    </source>
</reference>
<evidence type="ECO:0000313" key="3">
    <source>
        <dbReference type="Proteomes" id="UP001446871"/>
    </source>
</evidence>
<protein>
    <recommendedName>
        <fullName evidence="4">Prion-inhibition and propagation HeLo domain-containing protein</fullName>
    </recommendedName>
</protein>
<proteinExistence type="predicted"/>
<evidence type="ECO:0000313" key="2">
    <source>
        <dbReference type="EMBL" id="KAK8077004.1"/>
    </source>
</evidence>
<feature type="region of interest" description="Disordered" evidence="1">
    <location>
        <begin position="108"/>
        <end position="132"/>
    </location>
</feature>
<evidence type="ECO:0000256" key="1">
    <source>
        <dbReference type="SAM" id="MobiDB-lite"/>
    </source>
</evidence>
<comment type="caution">
    <text evidence="2">The sequence shown here is derived from an EMBL/GenBank/DDBJ whole genome shotgun (WGS) entry which is preliminary data.</text>
</comment>
<accession>A0ABR1W0I1</accession>
<gene>
    <name evidence="2" type="ORF">PG996_003174</name>
</gene>
<sequence>METQTLGDLGANIVATFNSFVNPPESVEHHISMNRVGREAQRFQVWAHHLGLYQHGHASLDYRVRDSDIVKNRIRELLLGLQDHLENLLAIANGIRIPGEQAHDSFNLVSSSESSSSSSSVSSYVETEPSNGDETFDEVAFRLGSLAEHLDTLYSIATRIRNPQNRPRKGLDELYRAISPADRLSYRKEREEVETLTVAYLHRQDLQKHLESHEGDHAGLNQEEVLSHFTTAHHWIMRKTGIINAKRKQQFVYWKEYASKFEANRPEPARVPIQLPIQTPYTQGSQDGTPHELNVQHAGQSLATSATPLPANVIRPDDMKSVISHQTSASATRDFEQDELPWPEPPRLRGDEKFFQCPYCKILCPAKYVTENSWK</sequence>
<evidence type="ECO:0008006" key="4">
    <source>
        <dbReference type="Google" id="ProtNLM"/>
    </source>
</evidence>
<organism evidence="2 3">
    <name type="scientific">Apiospora saccharicola</name>
    <dbReference type="NCBI Taxonomy" id="335842"/>
    <lineage>
        <taxon>Eukaryota</taxon>
        <taxon>Fungi</taxon>
        <taxon>Dikarya</taxon>
        <taxon>Ascomycota</taxon>
        <taxon>Pezizomycotina</taxon>
        <taxon>Sordariomycetes</taxon>
        <taxon>Xylariomycetidae</taxon>
        <taxon>Amphisphaeriales</taxon>
        <taxon>Apiosporaceae</taxon>
        <taxon>Apiospora</taxon>
    </lineage>
</organism>
<dbReference type="PANTHER" id="PTHR35391:SF5">
    <property type="entry name" value="DUF6590 DOMAIN-CONTAINING PROTEIN"/>
    <property type="match status" value="1"/>
</dbReference>
<dbReference type="EMBL" id="JAQQWM010000002">
    <property type="protein sequence ID" value="KAK8077004.1"/>
    <property type="molecule type" value="Genomic_DNA"/>
</dbReference>
<name>A0ABR1W0I1_9PEZI</name>
<dbReference type="PANTHER" id="PTHR35391">
    <property type="entry name" value="C2H2-TYPE DOMAIN-CONTAINING PROTEIN-RELATED"/>
    <property type="match status" value="1"/>
</dbReference>
<dbReference type="Proteomes" id="UP001446871">
    <property type="component" value="Unassembled WGS sequence"/>
</dbReference>
<keyword evidence="3" id="KW-1185">Reference proteome</keyword>
<feature type="compositionally biased region" description="Low complexity" evidence="1">
    <location>
        <begin position="109"/>
        <end position="130"/>
    </location>
</feature>